<comment type="caution">
    <text evidence="1">The sequence shown here is derived from an EMBL/GenBank/DDBJ whole genome shotgun (WGS) entry which is preliminary data.</text>
</comment>
<sequence>MQKTGKAEKAKTKDMSATERMHREGAHGLEGSFCRWSLPPLQLRTPASGRRRRVTPLCVEEECPLRQARSN</sequence>
<dbReference type="Proteomes" id="UP000003900">
    <property type="component" value="Unassembled WGS sequence"/>
</dbReference>
<dbReference type="STRING" id="1131935.PDENDC454_13962"/>
<dbReference type="AlphaFoldDB" id="H3SGY7"/>
<dbReference type="EMBL" id="AHKH01000032">
    <property type="protein sequence ID" value="EHQ61694.1"/>
    <property type="molecule type" value="Genomic_DNA"/>
</dbReference>
<accession>H3SGY7</accession>
<protein>
    <submittedName>
        <fullName evidence="1">Uncharacterized protein</fullName>
    </submittedName>
</protein>
<dbReference type="RefSeq" id="WP_006677291.1">
    <property type="nucleotide sequence ID" value="NZ_AHKH01000032.1"/>
</dbReference>
<organism evidence="1 2">
    <name type="scientific">Paenibacillus dendritiformis C454</name>
    <dbReference type="NCBI Taxonomy" id="1131935"/>
    <lineage>
        <taxon>Bacteria</taxon>
        <taxon>Bacillati</taxon>
        <taxon>Bacillota</taxon>
        <taxon>Bacilli</taxon>
        <taxon>Bacillales</taxon>
        <taxon>Paenibacillaceae</taxon>
        <taxon>Paenibacillus</taxon>
    </lineage>
</organism>
<name>H3SGY7_9BACL</name>
<keyword evidence="2" id="KW-1185">Reference proteome</keyword>
<reference evidence="1 2" key="1">
    <citation type="journal article" date="2012" name="J. Bacteriol.">
        <title>Genome Sequence of the Pattern-Forming Social Bacterium Paenibacillus dendritiformis C454 Chiral Morphotype.</title>
        <authorList>
            <person name="Sirota-Madi A."/>
            <person name="Olender T."/>
            <person name="Helman Y."/>
            <person name="Brainis I."/>
            <person name="Finkelshtein A."/>
            <person name="Roth D."/>
            <person name="Hagai E."/>
            <person name="Leshkowitz D."/>
            <person name="Brodsky L."/>
            <person name="Galatenko V."/>
            <person name="Nikolaev V."/>
            <person name="Gutnick D.L."/>
            <person name="Lancet D."/>
            <person name="Ben-Jacob E."/>
        </authorList>
    </citation>
    <scope>NUCLEOTIDE SEQUENCE [LARGE SCALE GENOMIC DNA]</scope>
    <source>
        <strain evidence="1 2">C454</strain>
    </source>
</reference>
<proteinExistence type="predicted"/>
<gene>
    <name evidence="1" type="ORF">PDENDC454_13962</name>
</gene>
<evidence type="ECO:0000313" key="2">
    <source>
        <dbReference type="Proteomes" id="UP000003900"/>
    </source>
</evidence>
<evidence type="ECO:0000313" key="1">
    <source>
        <dbReference type="EMBL" id="EHQ61694.1"/>
    </source>
</evidence>